<sequence>MPRTRVHSIDASTLQSPIWRIQISSTLVNRSPHSTIDTLQSSVSSSLVNHSLPSAFRIQRPKLKISQSIDLSDDETMDIESTAKANDDSQP</sequence>
<dbReference type="Proteomes" id="UP001055811">
    <property type="component" value="Linkage Group LG06"/>
</dbReference>
<proteinExistence type="predicted"/>
<reference evidence="2" key="1">
    <citation type="journal article" date="2022" name="Mol. Ecol. Resour.">
        <title>The genomes of chicory, endive, great burdock and yacon provide insights into Asteraceae palaeo-polyploidization history and plant inulin production.</title>
        <authorList>
            <person name="Fan W."/>
            <person name="Wang S."/>
            <person name="Wang H."/>
            <person name="Wang A."/>
            <person name="Jiang F."/>
            <person name="Liu H."/>
            <person name="Zhao H."/>
            <person name="Xu D."/>
            <person name="Zhang Y."/>
        </authorList>
    </citation>
    <scope>NUCLEOTIDE SEQUENCE [LARGE SCALE GENOMIC DNA]</scope>
    <source>
        <strain evidence="2">cv. Punajuju</strain>
    </source>
</reference>
<comment type="caution">
    <text evidence="1">The sequence shown here is derived from an EMBL/GenBank/DDBJ whole genome shotgun (WGS) entry which is preliminary data.</text>
</comment>
<reference evidence="1 2" key="2">
    <citation type="journal article" date="2022" name="Mol. Ecol. Resour.">
        <title>The genomes of chicory, endive, great burdock and yacon provide insights into Asteraceae paleo-polyploidization history and plant inulin production.</title>
        <authorList>
            <person name="Fan W."/>
            <person name="Wang S."/>
            <person name="Wang H."/>
            <person name="Wang A."/>
            <person name="Jiang F."/>
            <person name="Liu H."/>
            <person name="Zhao H."/>
            <person name="Xu D."/>
            <person name="Zhang Y."/>
        </authorList>
    </citation>
    <scope>NUCLEOTIDE SEQUENCE [LARGE SCALE GENOMIC DNA]</scope>
    <source>
        <strain evidence="2">cv. Punajuju</strain>
        <tissue evidence="1">Leaves</tissue>
    </source>
</reference>
<evidence type="ECO:0000313" key="1">
    <source>
        <dbReference type="EMBL" id="KAI3721490.1"/>
    </source>
</evidence>
<evidence type="ECO:0000313" key="2">
    <source>
        <dbReference type="Proteomes" id="UP001055811"/>
    </source>
</evidence>
<dbReference type="EMBL" id="CM042014">
    <property type="protein sequence ID" value="KAI3721490.1"/>
    <property type="molecule type" value="Genomic_DNA"/>
</dbReference>
<keyword evidence="2" id="KW-1185">Reference proteome</keyword>
<organism evidence="1 2">
    <name type="scientific">Cichorium intybus</name>
    <name type="common">Chicory</name>
    <dbReference type="NCBI Taxonomy" id="13427"/>
    <lineage>
        <taxon>Eukaryota</taxon>
        <taxon>Viridiplantae</taxon>
        <taxon>Streptophyta</taxon>
        <taxon>Embryophyta</taxon>
        <taxon>Tracheophyta</taxon>
        <taxon>Spermatophyta</taxon>
        <taxon>Magnoliopsida</taxon>
        <taxon>eudicotyledons</taxon>
        <taxon>Gunneridae</taxon>
        <taxon>Pentapetalae</taxon>
        <taxon>asterids</taxon>
        <taxon>campanulids</taxon>
        <taxon>Asterales</taxon>
        <taxon>Asteraceae</taxon>
        <taxon>Cichorioideae</taxon>
        <taxon>Cichorieae</taxon>
        <taxon>Cichoriinae</taxon>
        <taxon>Cichorium</taxon>
    </lineage>
</organism>
<gene>
    <name evidence="1" type="ORF">L2E82_32503</name>
</gene>
<accession>A0ACB9BGZ6</accession>
<protein>
    <submittedName>
        <fullName evidence="1">Uncharacterized protein</fullName>
    </submittedName>
</protein>
<name>A0ACB9BGZ6_CICIN</name>